<evidence type="ECO:0000313" key="2">
    <source>
        <dbReference type="Proteomes" id="UP000054823"/>
    </source>
</evidence>
<protein>
    <submittedName>
        <fullName evidence="1">Uncharacterized protein</fullName>
    </submittedName>
</protein>
<gene>
    <name evidence="1" type="ORF">SHM7688_02638</name>
</gene>
<keyword evidence="2" id="KW-1185">Reference proteome</keyword>
<name>A0A0P1FC38_9RHOB</name>
<reference evidence="1 2" key="1">
    <citation type="submission" date="2015-09" db="EMBL/GenBank/DDBJ databases">
        <authorList>
            <consortium name="Swine Surveillance"/>
        </authorList>
    </citation>
    <scope>NUCLEOTIDE SEQUENCE [LARGE SCALE GENOMIC DNA]</scope>
    <source>
        <strain evidence="1 2">CECT 7688</strain>
    </source>
</reference>
<dbReference type="EMBL" id="CYPW01000027">
    <property type="protein sequence ID" value="CUH53186.1"/>
    <property type="molecule type" value="Genomic_DNA"/>
</dbReference>
<accession>A0A0P1FC38</accession>
<proteinExistence type="predicted"/>
<sequence length="79" mass="7990">MNGERCAGGGEVLERFAFWHGGGAPRGAGQHHGLGKAGQGELGLQSCGGRGEAWHARCHGDGNAFGPQAADLFPHGGPD</sequence>
<dbReference type="Proteomes" id="UP000054823">
    <property type="component" value="Unassembled WGS sequence"/>
</dbReference>
<dbReference type="AlphaFoldDB" id="A0A0P1FC38"/>
<organism evidence="1 2">
    <name type="scientific">Shimia marina</name>
    <dbReference type="NCBI Taxonomy" id="321267"/>
    <lineage>
        <taxon>Bacteria</taxon>
        <taxon>Pseudomonadati</taxon>
        <taxon>Pseudomonadota</taxon>
        <taxon>Alphaproteobacteria</taxon>
        <taxon>Rhodobacterales</taxon>
        <taxon>Roseobacteraceae</taxon>
    </lineage>
</organism>
<evidence type="ECO:0000313" key="1">
    <source>
        <dbReference type="EMBL" id="CUH53186.1"/>
    </source>
</evidence>